<dbReference type="GO" id="GO:0016783">
    <property type="term" value="F:sulfurtransferase activity"/>
    <property type="evidence" value="ECO:0007669"/>
    <property type="project" value="InterPro"/>
</dbReference>
<evidence type="ECO:0000256" key="2">
    <source>
        <dbReference type="ARBA" id="ARBA00023150"/>
    </source>
</evidence>
<feature type="active site" description="Cysteine persulfide intermediate" evidence="3">
    <location>
        <position position="145"/>
    </location>
</feature>
<dbReference type="EMBL" id="CP063310">
    <property type="protein sequence ID" value="QOS66783.1"/>
    <property type="molecule type" value="Genomic_DNA"/>
</dbReference>
<feature type="compositionally biased region" description="Basic and acidic residues" evidence="4">
    <location>
        <begin position="1"/>
        <end position="10"/>
    </location>
</feature>
<protein>
    <recommendedName>
        <fullName evidence="3">Sulfur carrier protein FdhD</fullName>
    </recommendedName>
</protein>
<accession>A0A6L7ITN3</accession>
<reference evidence="5 6" key="1">
    <citation type="submission" date="2020-10" db="EMBL/GenBank/DDBJ databases">
        <title>Eggerthella sp. nov., isolated from human feces.</title>
        <authorList>
            <person name="Yajun G."/>
        </authorList>
    </citation>
    <scope>NUCLEOTIDE SEQUENCE [LARGE SCALE GENOMIC DNA]</scope>
    <source>
        <strain evidence="5 6">HF-1101</strain>
    </source>
</reference>
<sequence>MTAVRKDAGEARVPAGGRASAEGCGPGPGGEFRAEPDAEGAASMREVEALLVREDGCVRRTEVVAVEMRVDLAVDGVPWTTAACSPGDLEDYAYGAAFAAGLVGEAGDVAGVDVRFAGGTAAIDVRLRAPRTALPQAGGPALPGCLLDAGAAARTAAGAARACAPLEPAAVWRMSRALLPAQGMHLATGATHAAVFADRSGAPVLMREDVGRHNAVDKLVGALMRAGIDPQDGFAYLSSRCALELVAKLARAGVRIVATVSAPTSAVLDFAEREGIALAAFARDGRFTVYAHPELIAL</sequence>
<keyword evidence="1 3" id="KW-0963">Cytoplasm</keyword>
<dbReference type="GO" id="GO:0005737">
    <property type="term" value="C:cytoplasm"/>
    <property type="evidence" value="ECO:0007669"/>
    <property type="project" value="UniProtKB-SubCell"/>
</dbReference>
<evidence type="ECO:0000313" key="5">
    <source>
        <dbReference type="EMBL" id="QOS66783.1"/>
    </source>
</evidence>
<organism evidence="5 6">
    <name type="scientific">Eggerthella guodeyinii</name>
    <dbReference type="NCBI Taxonomy" id="2690837"/>
    <lineage>
        <taxon>Bacteria</taxon>
        <taxon>Bacillati</taxon>
        <taxon>Actinomycetota</taxon>
        <taxon>Coriobacteriia</taxon>
        <taxon>Eggerthellales</taxon>
        <taxon>Eggerthellaceae</taxon>
        <taxon>Eggerthella</taxon>
    </lineage>
</organism>
<dbReference type="GO" id="GO:0097163">
    <property type="term" value="F:sulfur carrier activity"/>
    <property type="evidence" value="ECO:0007669"/>
    <property type="project" value="UniProtKB-UniRule"/>
</dbReference>
<dbReference type="PIRSF" id="PIRSF015626">
    <property type="entry name" value="FdhD"/>
    <property type="match status" value="1"/>
</dbReference>
<dbReference type="Pfam" id="PF02634">
    <property type="entry name" value="FdhD-NarQ"/>
    <property type="match status" value="1"/>
</dbReference>
<dbReference type="AlphaFoldDB" id="A0A6L7ITN3"/>
<dbReference type="Gene3D" id="3.10.20.10">
    <property type="match status" value="1"/>
</dbReference>
<comment type="similarity">
    <text evidence="3">Belongs to the FdhD family.</text>
</comment>
<dbReference type="KEGG" id="egd:GS424_009425"/>
<dbReference type="Proteomes" id="UP000478463">
    <property type="component" value="Chromosome"/>
</dbReference>
<dbReference type="PANTHER" id="PTHR30592:SF1">
    <property type="entry name" value="SULFUR CARRIER PROTEIN FDHD"/>
    <property type="match status" value="1"/>
</dbReference>
<dbReference type="Gene3D" id="3.40.140.10">
    <property type="entry name" value="Cytidine Deaminase, domain 2"/>
    <property type="match status" value="1"/>
</dbReference>
<gene>
    <name evidence="3 5" type="primary">fdhD</name>
    <name evidence="5" type="ORF">GS424_009425</name>
</gene>
<keyword evidence="5" id="KW-0808">Transferase</keyword>
<evidence type="ECO:0000256" key="3">
    <source>
        <dbReference type="HAMAP-Rule" id="MF_00187"/>
    </source>
</evidence>
<dbReference type="NCBIfam" id="TIGR00129">
    <property type="entry name" value="fdhD_narQ"/>
    <property type="match status" value="1"/>
</dbReference>
<comment type="subcellular location">
    <subcellularLocation>
        <location evidence="3">Cytoplasm</location>
    </subcellularLocation>
</comment>
<name>A0A6L7ITN3_9ACTN</name>
<dbReference type="InterPro" id="IPR016193">
    <property type="entry name" value="Cytidine_deaminase-like"/>
</dbReference>
<feature type="binding site" evidence="3">
    <location>
        <begin position="281"/>
        <end position="286"/>
    </location>
    <ligand>
        <name>Mo-bis(molybdopterin guanine dinucleotide)</name>
        <dbReference type="ChEBI" id="CHEBI:60539"/>
    </ligand>
</feature>
<dbReference type="RefSeq" id="WP_160942435.1">
    <property type="nucleotide sequence ID" value="NZ_CP063310.1"/>
</dbReference>
<evidence type="ECO:0000256" key="1">
    <source>
        <dbReference type="ARBA" id="ARBA00022490"/>
    </source>
</evidence>
<feature type="region of interest" description="Disordered" evidence="4">
    <location>
        <begin position="1"/>
        <end position="39"/>
    </location>
</feature>
<dbReference type="PANTHER" id="PTHR30592">
    <property type="entry name" value="FORMATE DEHYDROGENASE"/>
    <property type="match status" value="1"/>
</dbReference>
<proteinExistence type="inferred from homology"/>
<dbReference type="GO" id="GO:0006777">
    <property type="term" value="P:Mo-molybdopterin cofactor biosynthetic process"/>
    <property type="evidence" value="ECO:0007669"/>
    <property type="project" value="UniProtKB-UniRule"/>
</dbReference>
<dbReference type="InterPro" id="IPR003786">
    <property type="entry name" value="FdhD"/>
</dbReference>
<evidence type="ECO:0000313" key="6">
    <source>
        <dbReference type="Proteomes" id="UP000478463"/>
    </source>
</evidence>
<comment type="function">
    <text evidence="3">Required for formate dehydrogenase (FDH) activity. Acts as a sulfur carrier protein that transfers sulfur from IscS to the molybdenum cofactor prior to its insertion into FDH.</text>
</comment>
<keyword evidence="2 3" id="KW-0501">Molybdenum cofactor biosynthesis</keyword>
<dbReference type="HAMAP" id="MF_00187">
    <property type="entry name" value="FdhD"/>
    <property type="match status" value="1"/>
</dbReference>
<evidence type="ECO:0000256" key="4">
    <source>
        <dbReference type="SAM" id="MobiDB-lite"/>
    </source>
</evidence>
<dbReference type="SUPFAM" id="SSF53927">
    <property type="entry name" value="Cytidine deaminase-like"/>
    <property type="match status" value="1"/>
</dbReference>